<dbReference type="Proteomes" id="UP001162992">
    <property type="component" value="Chromosome 9"/>
</dbReference>
<gene>
    <name evidence="1" type="ORF">O6H91_09G060700</name>
</gene>
<name>A0ACC2CPN5_DIPCM</name>
<protein>
    <submittedName>
        <fullName evidence="1">Uncharacterized protein</fullName>
    </submittedName>
</protein>
<keyword evidence="2" id="KW-1185">Reference proteome</keyword>
<dbReference type="EMBL" id="CM055100">
    <property type="protein sequence ID" value="KAJ7543978.1"/>
    <property type="molecule type" value="Genomic_DNA"/>
</dbReference>
<evidence type="ECO:0000313" key="2">
    <source>
        <dbReference type="Proteomes" id="UP001162992"/>
    </source>
</evidence>
<sequence length="701" mass="80357">MGTLERAADAAAVNGVADLSLASSHGIPPPISSSSDVDVIQKRIQMFVKIQEEQRQHLEQIGGEPIRITLPNGTIKEGNKWLTTPMSIAKEISQSLAVSALIAEVNGKLWDMTRPFEGDCSLKIFSFDSNEGRDTFWHSSAHILGQSLEMEYGCKLCIGPCTTRGEGFYYDAHYGDLTLNEDHFKRIEAQAIKAVKEKQPFERIEVTRQQARDMFSENPFKVEIIDELPEDKTITVYRCGPLVDLCRGPHIPNTAHVKAFSCLKASSSYWRGKADRESLQRVYGISFTDSKKLKEYLYQLEEAKKRDHRLLGVHQELFFFHPLSPGSCFFLPHGTRIYNKLLEFVRSQYRKRGYQEVVTPNMYNMQLWEISGHAANYKENMFVFEVEKQEFGLKPMNCPGHCLMFDHRVRSYRELPLRLADFGVLHRNELSGALTGLTRVRRFQQDDAHIFCTEAQITDEVRGALDFLEFAYGVFGFTFELELSTRPEKYLGELETWDRAEKALSHALDSFGKPWQINEGDGAFYGPKIDITVYDALKRKFQCATIQLDFQMPIRFNLSFSTEDEAKRERPVIIHRAILGSVERMFAILLEHYGGKWPFWLSPRQAIVCPVSEKFTEYAIQVRDEVHKAGFYIEADTTDRKLQKKIREAQLAQFNYILVVGEEEASSGKQVNVRTRDNVVHGVKTLPELLSEFQAEAESYH</sequence>
<proteinExistence type="predicted"/>
<organism evidence="1 2">
    <name type="scientific">Diphasiastrum complanatum</name>
    <name type="common">Issler's clubmoss</name>
    <name type="synonym">Lycopodium complanatum</name>
    <dbReference type="NCBI Taxonomy" id="34168"/>
    <lineage>
        <taxon>Eukaryota</taxon>
        <taxon>Viridiplantae</taxon>
        <taxon>Streptophyta</taxon>
        <taxon>Embryophyta</taxon>
        <taxon>Tracheophyta</taxon>
        <taxon>Lycopodiopsida</taxon>
        <taxon>Lycopodiales</taxon>
        <taxon>Lycopodiaceae</taxon>
        <taxon>Lycopodioideae</taxon>
        <taxon>Diphasiastrum</taxon>
    </lineage>
</organism>
<reference evidence="2" key="1">
    <citation type="journal article" date="2024" name="Proc. Natl. Acad. Sci. U.S.A.">
        <title>Extraordinary preservation of gene collinearity over three hundred million years revealed in homosporous lycophytes.</title>
        <authorList>
            <person name="Li C."/>
            <person name="Wickell D."/>
            <person name="Kuo L.Y."/>
            <person name="Chen X."/>
            <person name="Nie B."/>
            <person name="Liao X."/>
            <person name="Peng D."/>
            <person name="Ji J."/>
            <person name="Jenkins J."/>
            <person name="Williams M."/>
            <person name="Shu S."/>
            <person name="Plott C."/>
            <person name="Barry K."/>
            <person name="Rajasekar S."/>
            <person name="Grimwood J."/>
            <person name="Han X."/>
            <person name="Sun S."/>
            <person name="Hou Z."/>
            <person name="He W."/>
            <person name="Dai G."/>
            <person name="Sun C."/>
            <person name="Schmutz J."/>
            <person name="Leebens-Mack J.H."/>
            <person name="Li F.W."/>
            <person name="Wang L."/>
        </authorList>
    </citation>
    <scope>NUCLEOTIDE SEQUENCE [LARGE SCALE GENOMIC DNA]</scope>
    <source>
        <strain evidence="2">cv. PW_Plant_1</strain>
    </source>
</reference>
<comment type="caution">
    <text evidence="1">The sequence shown here is derived from an EMBL/GenBank/DDBJ whole genome shotgun (WGS) entry which is preliminary data.</text>
</comment>
<evidence type="ECO:0000313" key="1">
    <source>
        <dbReference type="EMBL" id="KAJ7543978.1"/>
    </source>
</evidence>
<accession>A0ACC2CPN5</accession>